<evidence type="ECO:0000313" key="1">
    <source>
        <dbReference type="EMBL" id="KWV72399.1"/>
    </source>
</evidence>
<protein>
    <submittedName>
        <fullName evidence="1">Uncharacterized protein</fullName>
    </submittedName>
</protein>
<accession>A0A120FY22</accession>
<evidence type="ECO:0000313" key="3">
    <source>
        <dbReference type="EMBL" id="VVN88369.1"/>
    </source>
</evidence>
<dbReference type="PATRIC" id="fig|294.195.peg.4378"/>
<reference evidence="1 4" key="1">
    <citation type="submission" date="2015-05" db="EMBL/GenBank/DDBJ databases">
        <title>A genomic and transcriptomic approach to investigate the blue pigment phenotype in Pseudomonas fluorescens.</title>
        <authorList>
            <person name="Andreani N.A."/>
            <person name="Cardazzo B."/>
        </authorList>
    </citation>
    <scope>NUCLEOTIDE SEQUENCE [LARGE SCALE GENOMIC DNA]</scope>
    <source>
        <strain evidence="1 4">Ps_40</strain>
    </source>
</reference>
<dbReference type="EMBL" id="CABVHX010000005">
    <property type="protein sequence ID" value="VVN88369.1"/>
    <property type="molecule type" value="Genomic_DNA"/>
</dbReference>
<dbReference type="Proteomes" id="UP000063434">
    <property type="component" value="Unassembled WGS sequence"/>
</dbReference>
<dbReference type="RefSeq" id="WP_060766136.1">
    <property type="nucleotide sequence ID" value="NZ_CABVHX010000001.1"/>
</dbReference>
<gene>
    <name evidence="1" type="ORF">PFL603g_04092</name>
    <name evidence="2" type="ORF">PS718_00436</name>
    <name evidence="3" type="ORF">PS718_01679</name>
</gene>
<dbReference type="AlphaFoldDB" id="A0A120FY22"/>
<name>A0A120FY22_PSEFL</name>
<sequence>MTTPPVKTLVDEQLDDIERRIAILGFGLPFNEVIGRKREDLVDNLPQRLSVTMKGGRIAVRARP</sequence>
<organism evidence="1 4">
    <name type="scientific">Pseudomonas fluorescens</name>
    <dbReference type="NCBI Taxonomy" id="294"/>
    <lineage>
        <taxon>Bacteria</taxon>
        <taxon>Pseudomonadati</taxon>
        <taxon>Pseudomonadota</taxon>
        <taxon>Gammaproteobacteria</taxon>
        <taxon>Pseudomonadales</taxon>
        <taxon>Pseudomonadaceae</taxon>
        <taxon>Pseudomonas</taxon>
    </lineage>
</organism>
<dbReference type="Proteomes" id="UP000325375">
    <property type="component" value="Unassembled WGS sequence"/>
</dbReference>
<dbReference type="EMBL" id="CABVHX010000001">
    <property type="protein sequence ID" value="VVN71154.1"/>
    <property type="molecule type" value="Genomic_DNA"/>
</dbReference>
<reference evidence="2 5" key="2">
    <citation type="submission" date="2019-09" db="EMBL/GenBank/DDBJ databases">
        <authorList>
            <person name="Chandra G."/>
            <person name="Truman W A."/>
        </authorList>
    </citation>
    <scope>NUCLEOTIDE SEQUENCE [LARGE SCALE GENOMIC DNA]</scope>
    <source>
        <strain evidence="2">PS718</strain>
    </source>
</reference>
<proteinExistence type="predicted"/>
<evidence type="ECO:0000313" key="5">
    <source>
        <dbReference type="Proteomes" id="UP000325375"/>
    </source>
</evidence>
<evidence type="ECO:0000313" key="2">
    <source>
        <dbReference type="EMBL" id="VVN71154.1"/>
    </source>
</evidence>
<dbReference type="EMBL" id="LCYC01000054">
    <property type="protein sequence ID" value="KWV72399.1"/>
    <property type="molecule type" value="Genomic_DNA"/>
</dbReference>
<evidence type="ECO:0000313" key="4">
    <source>
        <dbReference type="Proteomes" id="UP000063434"/>
    </source>
</evidence>